<dbReference type="Proteomes" id="UP000292052">
    <property type="component" value="Unassembled WGS sequence"/>
</dbReference>
<dbReference type="EMBL" id="QDEB01007015">
    <property type="protein sequence ID" value="RZC42562.1"/>
    <property type="molecule type" value="Genomic_DNA"/>
</dbReference>
<reference evidence="1 2" key="1">
    <citation type="submission" date="2017-03" db="EMBL/GenBank/DDBJ databases">
        <title>Genome of the blue death feigning beetle - Asbolus verrucosus.</title>
        <authorList>
            <person name="Rider S.D."/>
        </authorList>
    </citation>
    <scope>NUCLEOTIDE SEQUENCE [LARGE SCALE GENOMIC DNA]</scope>
    <source>
        <strain evidence="1">Butters</strain>
        <tissue evidence="1">Head and leg muscle</tissue>
    </source>
</reference>
<evidence type="ECO:0000313" key="2">
    <source>
        <dbReference type="Proteomes" id="UP000292052"/>
    </source>
</evidence>
<evidence type="ECO:0000313" key="1">
    <source>
        <dbReference type="EMBL" id="RZC42562.1"/>
    </source>
</evidence>
<proteinExistence type="predicted"/>
<sequence>MYKILMHKFKWRTNRNLRNRFVREDF</sequence>
<protein>
    <submittedName>
        <fullName evidence="1">Uncharacterized protein</fullName>
    </submittedName>
</protein>
<organism evidence="1 2">
    <name type="scientific">Asbolus verrucosus</name>
    <name type="common">Desert ironclad beetle</name>
    <dbReference type="NCBI Taxonomy" id="1661398"/>
    <lineage>
        <taxon>Eukaryota</taxon>
        <taxon>Metazoa</taxon>
        <taxon>Ecdysozoa</taxon>
        <taxon>Arthropoda</taxon>
        <taxon>Hexapoda</taxon>
        <taxon>Insecta</taxon>
        <taxon>Pterygota</taxon>
        <taxon>Neoptera</taxon>
        <taxon>Endopterygota</taxon>
        <taxon>Coleoptera</taxon>
        <taxon>Polyphaga</taxon>
        <taxon>Cucujiformia</taxon>
        <taxon>Tenebrionidae</taxon>
        <taxon>Pimeliinae</taxon>
        <taxon>Asbolus</taxon>
    </lineage>
</organism>
<accession>A0A482WBH4</accession>
<name>A0A482WBH4_ASBVE</name>
<comment type="caution">
    <text evidence="1">The sequence shown here is derived from an EMBL/GenBank/DDBJ whole genome shotgun (WGS) entry which is preliminary data.</text>
</comment>
<keyword evidence="2" id="KW-1185">Reference proteome</keyword>
<gene>
    <name evidence="1" type="ORF">BDFB_005582</name>
</gene>
<dbReference type="AlphaFoldDB" id="A0A482WBH4"/>